<dbReference type="NCBIfam" id="NF009151">
    <property type="entry name" value="PRK12497.1-5"/>
    <property type="match status" value="1"/>
</dbReference>
<dbReference type="InterPro" id="IPR011856">
    <property type="entry name" value="tRNA_endonuc-like_dom_sf"/>
</dbReference>
<evidence type="ECO:0000313" key="4">
    <source>
        <dbReference type="EMBL" id="NGP16759.1"/>
    </source>
</evidence>
<dbReference type="Pfam" id="PF02021">
    <property type="entry name" value="UPF0102"/>
    <property type="match status" value="1"/>
</dbReference>
<evidence type="ECO:0000256" key="3">
    <source>
        <dbReference type="SAM" id="MobiDB-lite"/>
    </source>
</evidence>
<gene>
    <name evidence="4" type="ORF">G5575_02785</name>
</gene>
<dbReference type="InterPro" id="IPR003509">
    <property type="entry name" value="UPF0102_YraN-like"/>
</dbReference>
<comment type="caution">
    <text evidence="4">The sequence shown here is derived from an EMBL/GenBank/DDBJ whole genome shotgun (WGS) entry which is preliminary data.</text>
</comment>
<dbReference type="PANTHER" id="PTHR34039:SF1">
    <property type="entry name" value="UPF0102 PROTEIN YRAN"/>
    <property type="match status" value="1"/>
</dbReference>
<comment type="similarity">
    <text evidence="1 2">Belongs to the UPF0102 family.</text>
</comment>
<proteinExistence type="inferred from homology"/>
<dbReference type="PANTHER" id="PTHR34039">
    <property type="entry name" value="UPF0102 PROTEIN YRAN"/>
    <property type="match status" value="1"/>
</dbReference>
<organism evidence="4 5">
    <name type="scientific">Devosia aurantiaca</name>
    <dbReference type="NCBI Taxonomy" id="2714858"/>
    <lineage>
        <taxon>Bacteria</taxon>
        <taxon>Pseudomonadati</taxon>
        <taxon>Pseudomonadota</taxon>
        <taxon>Alphaproteobacteria</taxon>
        <taxon>Hyphomicrobiales</taxon>
        <taxon>Devosiaceae</taxon>
        <taxon>Devosia</taxon>
    </lineage>
</organism>
<evidence type="ECO:0000313" key="5">
    <source>
        <dbReference type="Proteomes" id="UP000474802"/>
    </source>
</evidence>
<reference evidence="4 5" key="1">
    <citation type="submission" date="2020-02" db="EMBL/GenBank/DDBJ databases">
        <authorList>
            <person name="Khan S.A."/>
            <person name="Jeon C.O."/>
            <person name="Chun B.H."/>
        </authorList>
    </citation>
    <scope>NUCLEOTIDE SEQUENCE [LARGE SCALE GENOMIC DNA]</scope>
    <source>
        <strain evidence="4 5">H239</strain>
    </source>
</reference>
<dbReference type="SUPFAM" id="SSF52980">
    <property type="entry name" value="Restriction endonuclease-like"/>
    <property type="match status" value="1"/>
</dbReference>
<name>A0A6M1S9S9_9HYPH</name>
<dbReference type="NCBIfam" id="TIGR00252">
    <property type="entry name" value="YraN family protein"/>
    <property type="match status" value="1"/>
</dbReference>
<evidence type="ECO:0000256" key="1">
    <source>
        <dbReference type="ARBA" id="ARBA00006738"/>
    </source>
</evidence>
<keyword evidence="5" id="KW-1185">Reference proteome</keyword>
<dbReference type="HAMAP" id="MF_00048">
    <property type="entry name" value="UPF0102"/>
    <property type="match status" value="1"/>
</dbReference>
<sequence>MPHSRSKTATERRQQAHRSGHRAEALAAWYLQAKLYSIRARRYKTPVGEIDLVAEKAGTLVFVEVKQRTKGGEEAMALGAVNQSRIVRAAQYWLSRHPKDADKDCRFDVIFLAPGRWPRHLKHAFSVSE</sequence>
<dbReference type="InterPro" id="IPR011335">
    <property type="entry name" value="Restrct_endonuc-II-like"/>
</dbReference>
<evidence type="ECO:0000256" key="2">
    <source>
        <dbReference type="HAMAP-Rule" id="MF_00048"/>
    </source>
</evidence>
<dbReference type="AlphaFoldDB" id="A0A6M1S9S9"/>
<accession>A0A6M1S9S9</accession>
<dbReference type="NCBIfam" id="NF009150">
    <property type="entry name" value="PRK12497.1-3"/>
    <property type="match status" value="1"/>
</dbReference>
<protein>
    <recommendedName>
        <fullName evidence="2">UPF0102 protein G5575_02785</fullName>
    </recommendedName>
</protein>
<feature type="region of interest" description="Disordered" evidence="3">
    <location>
        <begin position="1"/>
        <end position="20"/>
    </location>
</feature>
<reference evidence="4 5" key="2">
    <citation type="submission" date="2020-03" db="EMBL/GenBank/DDBJ databases">
        <title>Devosia chinhatensis sp. nov., isolated from a hexachlorocyclohexane (HCH) dump site in India.</title>
        <authorList>
            <person name="Kumar M."/>
            <person name="Lal R."/>
        </authorList>
    </citation>
    <scope>NUCLEOTIDE SEQUENCE [LARGE SCALE GENOMIC DNA]</scope>
    <source>
        <strain evidence="4 5">H239</strain>
    </source>
</reference>
<dbReference type="Proteomes" id="UP000474802">
    <property type="component" value="Unassembled WGS sequence"/>
</dbReference>
<dbReference type="EMBL" id="JAALFG010000001">
    <property type="protein sequence ID" value="NGP16759.1"/>
    <property type="molecule type" value="Genomic_DNA"/>
</dbReference>
<dbReference type="GO" id="GO:0003676">
    <property type="term" value="F:nucleic acid binding"/>
    <property type="evidence" value="ECO:0007669"/>
    <property type="project" value="InterPro"/>
</dbReference>
<dbReference type="RefSeq" id="WP_164532997.1">
    <property type="nucleotide sequence ID" value="NZ_JAALFG010000001.1"/>
</dbReference>
<dbReference type="Gene3D" id="3.40.1350.10">
    <property type="match status" value="1"/>
</dbReference>